<name>A0A975GE21_9BACT</name>
<keyword evidence="2" id="KW-1185">Reference proteome</keyword>
<evidence type="ECO:0000313" key="1">
    <source>
        <dbReference type="EMBL" id="QSZ42939.1"/>
    </source>
</evidence>
<reference evidence="1" key="1">
    <citation type="submission" date="2019-11" db="EMBL/GenBank/DDBJ databases">
        <authorList>
            <person name="Kojima H."/>
        </authorList>
    </citation>
    <scope>NUCLEOTIDE SEQUENCE</scope>
    <source>
        <strain evidence="1">H1576</strain>
    </source>
</reference>
<dbReference type="Proteomes" id="UP000671852">
    <property type="component" value="Chromosome"/>
</dbReference>
<proteinExistence type="predicted"/>
<dbReference type="InterPro" id="IPR027471">
    <property type="entry name" value="YbeD-like_sf"/>
</dbReference>
<dbReference type="Pfam" id="PF04359">
    <property type="entry name" value="DUF493"/>
    <property type="match status" value="1"/>
</dbReference>
<dbReference type="AlphaFoldDB" id="A0A975GE21"/>
<sequence length="89" mass="10538">MEILNDSQKKLELTYPCTWCYKIIATEKKALEKAIRDVLDEREHSLVHSNKSKTGKYVSMNLDMLVHNEDDRTFIFEALRKHQNIKMVI</sequence>
<dbReference type="Gene3D" id="3.30.70.260">
    <property type="match status" value="1"/>
</dbReference>
<gene>
    <name evidence="1" type="ORF">GJV85_12755</name>
</gene>
<dbReference type="RefSeq" id="WP_207561753.1">
    <property type="nucleotide sequence ID" value="NZ_CP046072.1"/>
</dbReference>
<dbReference type="InterPro" id="IPR007454">
    <property type="entry name" value="UPF0250_YbeD-like"/>
</dbReference>
<organism evidence="1 2">
    <name type="scientific">Sulfurimonas aquatica</name>
    <dbReference type="NCBI Taxonomy" id="2672570"/>
    <lineage>
        <taxon>Bacteria</taxon>
        <taxon>Pseudomonadati</taxon>
        <taxon>Campylobacterota</taxon>
        <taxon>Epsilonproteobacteria</taxon>
        <taxon>Campylobacterales</taxon>
        <taxon>Sulfurimonadaceae</taxon>
        <taxon>Sulfurimonas</taxon>
    </lineage>
</organism>
<protein>
    <submittedName>
        <fullName evidence="1">DUF493 family protein</fullName>
    </submittedName>
</protein>
<accession>A0A975GE21</accession>
<evidence type="ECO:0000313" key="2">
    <source>
        <dbReference type="Proteomes" id="UP000671852"/>
    </source>
</evidence>
<dbReference type="EMBL" id="CP046072">
    <property type="protein sequence ID" value="QSZ42939.1"/>
    <property type="molecule type" value="Genomic_DNA"/>
</dbReference>
<dbReference type="SUPFAM" id="SSF117991">
    <property type="entry name" value="YbeD/HP0495-like"/>
    <property type="match status" value="1"/>
</dbReference>
<dbReference type="KEGG" id="saqt:GJV85_12755"/>
<reference evidence="1" key="2">
    <citation type="submission" date="2021-04" db="EMBL/GenBank/DDBJ databases">
        <title>Isolation and characterization of a novel species of the genus Sulfurimonas.</title>
        <authorList>
            <person name="Fukui M."/>
        </authorList>
    </citation>
    <scope>NUCLEOTIDE SEQUENCE</scope>
    <source>
        <strain evidence="1">H1576</strain>
    </source>
</reference>